<dbReference type="Proteomes" id="UP000092528">
    <property type="component" value="Chromosome 2"/>
</dbReference>
<evidence type="ECO:0000313" key="2">
    <source>
        <dbReference type="EMBL" id="ANU38287.1"/>
    </source>
</evidence>
<evidence type="ECO:0000259" key="1">
    <source>
        <dbReference type="SMART" id="SM00507"/>
    </source>
</evidence>
<dbReference type="AlphaFoldDB" id="A0A1C7FF06"/>
<proteinExistence type="predicted"/>
<organism evidence="2 3">
    <name type="scientific">Vibrio scophthalmi</name>
    <dbReference type="NCBI Taxonomy" id="45658"/>
    <lineage>
        <taxon>Bacteria</taxon>
        <taxon>Pseudomonadati</taxon>
        <taxon>Pseudomonadota</taxon>
        <taxon>Gammaproteobacteria</taxon>
        <taxon>Vibrionales</taxon>
        <taxon>Vibrionaceae</taxon>
        <taxon>Vibrio</taxon>
    </lineage>
</organism>
<name>A0A1C7FF06_9VIBR</name>
<dbReference type="EMBL" id="CP016415">
    <property type="protein sequence ID" value="ANU38287.1"/>
    <property type="molecule type" value="Genomic_DNA"/>
</dbReference>
<dbReference type="InterPro" id="IPR002711">
    <property type="entry name" value="HNH"/>
</dbReference>
<dbReference type="GeneID" id="96874675"/>
<dbReference type="Pfam" id="PF14338">
    <property type="entry name" value="Mrr_N"/>
    <property type="match status" value="1"/>
</dbReference>
<dbReference type="CDD" id="cd00085">
    <property type="entry name" value="HNHc"/>
    <property type="match status" value="1"/>
</dbReference>
<dbReference type="GO" id="GO:0008270">
    <property type="term" value="F:zinc ion binding"/>
    <property type="evidence" value="ECO:0007669"/>
    <property type="project" value="InterPro"/>
</dbReference>
<dbReference type="InterPro" id="IPR025745">
    <property type="entry name" value="Mrr-like_N_dom"/>
</dbReference>
<dbReference type="RefSeq" id="WP_065546175.1">
    <property type="nucleotide sequence ID" value="NZ_CP016415.1"/>
</dbReference>
<dbReference type="Gene3D" id="1.10.30.50">
    <property type="match status" value="1"/>
</dbReference>
<dbReference type="SMART" id="SM00507">
    <property type="entry name" value="HNHc"/>
    <property type="match status" value="1"/>
</dbReference>
<dbReference type="GO" id="GO:0004519">
    <property type="term" value="F:endonuclease activity"/>
    <property type="evidence" value="ECO:0007669"/>
    <property type="project" value="InterPro"/>
</dbReference>
<accession>A0A1C7FF06</accession>
<evidence type="ECO:0000313" key="3">
    <source>
        <dbReference type="Proteomes" id="UP000092528"/>
    </source>
</evidence>
<protein>
    <recommendedName>
        <fullName evidence="1">HNH nuclease domain-containing protein</fullName>
    </recommendedName>
</protein>
<dbReference type="Pfam" id="PF01844">
    <property type="entry name" value="HNH"/>
    <property type="match status" value="1"/>
</dbReference>
<reference evidence="2 3" key="1">
    <citation type="submission" date="2016-07" db="EMBL/GenBank/DDBJ databases">
        <title>Genome sequencing of Vibrio scophthalmi strain VS-05, an isolated from Paralichthys olivaceus.</title>
        <authorList>
            <person name="Han H.-J."/>
        </authorList>
    </citation>
    <scope>NUCLEOTIDE SEQUENCE [LARGE SCALE GENOMIC DNA]</scope>
    <source>
        <strain evidence="2 3">VS-05</strain>
    </source>
</reference>
<feature type="domain" description="HNH nuclease" evidence="1">
    <location>
        <begin position="150"/>
        <end position="208"/>
    </location>
</feature>
<keyword evidence="3" id="KW-1185">Reference proteome</keyword>
<dbReference type="InterPro" id="IPR003615">
    <property type="entry name" value="HNH_nuc"/>
</dbReference>
<gene>
    <name evidence="2" type="ORF">VSVS05_03249</name>
</gene>
<sequence length="241" mass="27874">MKREEQSRFLILYALRLLSGSATKKEVLDCIDENSWLNYIDSDLETLSSRNELRWRNEFAFVRQHLVQEGYLSSESTRLWVLTPNGRQYLDSLLSIAKSSENLSRIDRASVFGDEIDLNSVNSLELISDLGLENETVEVKRKQIKRYQGIVKKLKAKYQNKCQIESCQFSFAKSNGEHYSEAHHLKPLSEGGGQHEENVVILCANHHRMLHYADVVIGELERDERIIEINGIKELIVYQMV</sequence>
<dbReference type="GO" id="GO:0003676">
    <property type="term" value="F:nucleic acid binding"/>
    <property type="evidence" value="ECO:0007669"/>
    <property type="project" value="InterPro"/>
</dbReference>